<keyword evidence="2" id="KW-0479">Metal-binding</keyword>
<keyword evidence="4" id="KW-0411">Iron-sulfur</keyword>
<evidence type="ECO:0000256" key="2">
    <source>
        <dbReference type="ARBA" id="ARBA00022723"/>
    </source>
</evidence>
<organism evidence="6 7">
    <name type="scientific">Campylobacter californiensis</name>
    <dbReference type="NCBI Taxonomy" id="1032243"/>
    <lineage>
        <taxon>Bacteria</taxon>
        <taxon>Pseudomonadati</taxon>
        <taxon>Campylobacterota</taxon>
        <taxon>Epsilonproteobacteria</taxon>
        <taxon>Campylobacterales</taxon>
        <taxon>Campylobacteraceae</taxon>
        <taxon>Campylobacter</taxon>
    </lineage>
</organism>
<dbReference type="CDD" id="cd00056">
    <property type="entry name" value="ENDO3c"/>
    <property type="match status" value="1"/>
</dbReference>
<keyword evidence="6" id="KW-0378">Hydrolase</keyword>
<dbReference type="PIRSF" id="PIRSF001435">
    <property type="entry name" value="Nth"/>
    <property type="match status" value="1"/>
</dbReference>
<evidence type="ECO:0000313" key="6">
    <source>
        <dbReference type="EMBL" id="MBE3607668.1"/>
    </source>
</evidence>
<dbReference type="GO" id="GO:0046872">
    <property type="term" value="F:metal ion binding"/>
    <property type="evidence" value="ECO:0007669"/>
    <property type="project" value="UniProtKB-KW"/>
</dbReference>
<dbReference type="GO" id="GO:0051539">
    <property type="term" value="F:4 iron, 4 sulfur cluster binding"/>
    <property type="evidence" value="ECO:0007669"/>
    <property type="project" value="UniProtKB-KW"/>
</dbReference>
<comment type="caution">
    <text evidence="6">The sequence shown here is derived from an EMBL/GenBank/DDBJ whole genome shotgun (WGS) entry which is preliminary data.</text>
</comment>
<dbReference type="EMBL" id="LIWG01000002">
    <property type="protein sequence ID" value="MBE3607668.1"/>
    <property type="molecule type" value="Genomic_DNA"/>
</dbReference>
<dbReference type="Proteomes" id="UP000650616">
    <property type="component" value="Unassembled WGS sequence"/>
</dbReference>
<dbReference type="Gene3D" id="1.10.340.30">
    <property type="entry name" value="Hypothetical protein, domain 2"/>
    <property type="match status" value="1"/>
</dbReference>
<dbReference type="PANTHER" id="PTHR10359">
    <property type="entry name" value="A/G-SPECIFIC ADENINE GLYCOSYLASE/ENDONUCLEASE III"/>
    <property type="match status" value="1"/>
</dbReference>
<dbReference type="InterPro" id="IPR003265">
    <property type="entry name" value="HhH-GPD_domain"/>
</dbReference>
<dbReference type="AlphaFoldDB" id="A0AAW3ZWR7"/>
<feature type="domain" description="HhH-GPD" evidence="5">
    <location>
        <begin position="38"/>
        <end position="202"/>
    </location>
</feature>
<evidence type="ECO:0000256" key="4">
    <source>
        <dbReference type="ARBA" id="ARBA00023014"/>
    </source>
</evidence>
<dbReference type="InterPro" id="IPR011257">
    <property type="entry name" value="DNA_glycosylase"/>
</dbReference>
<dbReference type="GO" id="GO:0006284">
    <property type="term" value="P:base-excision repair"/>
    <property type="evidence" value="ECO:0007669"/>
    <property type="project" value="InterPro"/>
</dbReference>
<proteinExistence type="predicted"/>
<evidence type="ECO:0000259" key="5">
    <source>
        <dbReference type="SMART" id="SM00478"/>
    </source>
</evidence>
<evidence type="ECO:0000313" key="7">
    <source>
        <dbReference type="Proteomes" id="UP000650616"/>
    </source>
</evidence>
<dbReference type="GO" id="GO:0004519">
    <property type="term" value="F:endonuclease activity"/>
    <property type="evidence" value="ECO:0007669"/>
    <property type="project" value="UniProtKB-KW"/>
</dbReference>
<accession>A0AAW3ZWR7</accession>
<keyword evidence="3" id="KW-0408">Iron</keyword>
<reference evidence="6 7" key="1">
    <citation type="submission" date="2015-08" db="EMBL/GenBank/DDBJ databases">
        <title>Comparative genomics of the Campylobacter concisus group.</title>
        <authorList>
            <person name="Yee E."/>
            <person name="Chapman M.H."/>
            <person name="Huynh S."/>
            <person name="Bono J.L."/>
            <person name="On S.L."/>
            <person name="St Leger J."/>
            <person name="Foster G."/>
            <person name="Parker C.T."/>
            <person name="Miller W.G."/>
        </authorList>
    </citation>
    <scope>NUCLEOTIDE SEQUENCE [LARGE SCALE GENOMIC DNA]</scope>
    <source>
        <strain evidence="6 7">RM9337</strain>
    </source>
</reference>
<name>A0AAW3ZWR7_9BACT</name>
<evidence type="ECO:0000256" key="1">
    <source>
        <dbReference type="ARBA" id="ARBA00022485"/>
    </source>
</evidence>
<gene>
    <name evidence="6" type="ORF">CCAL9337_02840</name>
</gene>
<keyword evidence="6" id="KW-0255">Endonuclease</keyword>
<dbReference type="Gene3D" id="1.10.1670.10">
    <property type="entry name" value="Helix-hairpin-Helix base-excision DNA repair enzymes (C-terminal)"/>
    <property type="match status" value="1"/>
</dbReference>
<evidence type="ECO:0000256" key="3">
    <source>
        <dbReference type="ARBA" id="ARBA00023004"/>
    </source>
</evidence>
<dbReference type="SUPFAM" id="SSF48150">
    <property type="entry name" value="DNA-glycosylase"/>
    <property type="match status" value="1"/>
</dbReference>
<dbReference type="SMART" id="SM00478">
    <property type="entry name" value="ENDO3c"/>
    <property type="match status" value="1"/>
</dbReference>
<dbReference type="RefSeq" id="WP_170015652.1">
    <property type="nucleotide sequence ID" value="NZ_CP012545.1"/>
</dbReference>
<sequence>MTSTQLFLTLLNSKTRDDFNALGWLQEGTFEVVIGAILVQNTAWKNVEKALLNLKTANKLSLDAVLSLSVQELAMLIKPSGFYNTKAKRLNGLCTAIKSEFENFENFKESVDREWLLGVKGVGAETCDAILAYACNRPYMVVDAYALRILTHLGYEFESYDEASEWLSALEYDKIYKILGDKYDEVEILKLYHGLILEFCKENFKGKNLSKSGELVLKNTKI</sequence>
<keyword evidence="6" id="KW-0540">Nuclease</keyword>
<keyword evidence="1" id="KW-0004">4Fe-4S</keyword>
<protein>
    <submittedName>
        <fullName evidence="6">Endonuclease III</fullName>
    </submittedName>
</protein>
<dbReference type="PANTHER" id="PTHR10359:SF19">
    <property type="entry name" value="DNA REPAIR GLYCOSYLASE MJ1434-RELATED"/>
    <property type="match status" value="1"/>
</dbReference>
<keyword evidence="7" id="KW-1185">Reference proteome</keyword>
<dbReference type="Pfam" id="PF00730">
    <property type="entry name" value="HhH-GPD"/>
    <property type="match status" value="1"/>
</dbReference>
<dbReference type="InterPro" id="IPR023170">
    <property type="entry name" value="HhH_base_excis_C"/>
</dbReference>